<keyword evidence="1" id="KW-1133">Transmembrane helix</keyword>
<name>A0ABV8LIF3_9ACTN</name>
<dbReference type="InterPro" id="IPR012495">
    <property type="entry name" value="TadE-like_dom"/>
</dbReference>
<gene>
    <name evidence="3" type="ORF">ACFOZ4_07755</name>
</gene>
<dbReference type="RefSeq" id="WP_253757788.1">
    <property type="nucleotide sequence ID" value="NZ_JAMZDZ010000001.1"/>
</dbReference>
<evidence type="ECO:0000313" key="3">
    <source>
        <dbReference type="EMBL" id="MFC4130495.1"/>
    </source>
</evidence>
<evidence type="ECO:0000313" key="4">
    <source>
        <dbReference type="Proteomes" id="UP001595816"/>
    </source>
</evidence>
<keyword evidence="1" id="KW-0812">Transmembrane</keyword>
<feature type="domain" description="TadE-like" evidence="2">
    <location>
        <begin position="10"/>
        <end position="52"/>
    </location>
</feature>
<keyword evidence="4" id="KW-1185">Reference proteome</keyword>
<keyword evidence="1" id="KW-0472">Membrane</keyword>
<comment type="caution">
    <text evidence="3">The sequence shown here is derived from an EMBL/GenBank/DDBJ whole genome shotgun (WGS) entry which is preliminary data.</text>
</comment>
<protein>
    <submittedName>
        <fullName evidence="3">TadE/TadG family type IV pilus assembly protein</fullName>
    </submittedName>
</protein>
<dbReference type="EMBL" id="JBHSAY010000005">
    <property type="protein sequence ID" value="MFC4130495.1"/>
    <property type="molecule type" value="Genomic_DNA"/>
</dbReference>
<reference evidence="4" key="1">
    <citation type="journal article" date="2019" name="Int. J. Syst. Evol. Microbiol.">
        <title>The Global Catalogue of Microorganisms (GCM) 10K type strain sequencing project: providing services to taxonomists for standard genome sequencing and annotation.</title>
        <authorList>
            <consortium name="The Broad Institute Genomics Platform"/>
            <consortium name="The Broad Institute Genome Sequencing Center for Infectious Disease"/>
            <person name="Wu L."/>
            <person name="Ma J."/>
        </authorList>
    </citation>
    <scope>NUCLEOTIDE SEQUENCE [LARGE SCALE GENOMIC DNA]</scope>
    <source>
        <strain evidence="4">CGMCC 4.7289</strain>
    </source>
</reference>
<organism evidence="3 4">
    <name type="scientific">Hamadaea flava</name>
    <dbReference type="NCBI Taxonomy" id="1742688"/>
    <lineage>
        <taxon>Bacteria</taxon>
        <taxon>Bacillati</taxon>
        <taxon>Actinomycetota</taxon>
        <taxon>Actinomycetes</taxon>
        <taxon>Micromonosporales</taxon>
        <taxon>Micromonosporaceae</taxon>
        <taxon>Hamadaea</taxon>
    </lineage>
</organism>
<dbReference type="Proteomes" id="UP001595816">
    <property type="component" value="Unassembled WGS sequence"/>
</dbReference>
<evidence type="ECO:0000259" key="2">
    <source>
        <dbReference type="Pfam" id="PF07811"/>
    </source>
</evidence>
<accession>A0ABV8LIF3</accession>
<feature type="transmembrane region" description="Helical" evidence="1">
    <location>
        <begin position="12"/>
        <end position="33"/>
    </location>
</feature>
<evidence type="ECO:0000256" key="1">
    <source>
        <dbReference type="SAM" id="Phobius"/>
    </source>
</evidence>
<proteinExistence type="predicted"/>
<sequence length="144" mass="14978">MIRRGDRAAGAIAVELAILTPAVLAFFASALIAGRYAIAKQAADAAAFDAARTASLARNARDATVRAQTAARDSFDAQGITCRTPVVVDVDVSGFGVPVGQPASVRVTVTCDAELRDVAILDLPGVIRLSSSFVSPLDTYRTRS</sequence>
<dbReference type="Pfam" id="PF07811">
    <property type="entry name" value="TadE"/>
    <property type="match status" value="1"/>
</dbReference>